<dbReference type="RefSeq" id="WP_283211623.1">
    <property type="nucleotide sequence ID" value="NZ_JASGBI010000001.1"/>
</dbReference>
<evidence type="ECO:0000313" key="4">
    <source>
        <dbReference type="Proteomes" id="UP001321580"/>
    </source>
</evidence>
<dbReference type="Gene3D" id="3.30.370.10">
    <property type="entry name" value="Barstar-like"/>
    <property type="match status" value="1"/>
</dbReference>
<sequence>MNAVDLRSILADAEHSGAYFIDERDAEVMAQAGAGLDYAVMRVDLAGCTDKAGLMERLAKAGGFPEWVGANWDALSDALRDLSWRPAPGYVLLVENASTWRAANLQEFDTLLEVFNEAAFEWAREDIAFWALLPFPGELLTSLED</sequence>
<gene>
    <name evidence="3" type="ORF">QLQ15_04355</name>
</gene>
<comment type="similarity">
    <text evidence="1">Belongs to the barstar family.</text>
</comment>
<dbReference type="InterPro" id="IPR035905">
    <property type="entry name" value="Barstar-like_sf"/>
</dbReference>
<dbReference type="Proteomes" id="UP001321580">
    <property type="component" value="Unassembled WGS sequence"/>
</dbReference>
<keyword evidence="4" id="KW-1185">Reference proteome</keyword>
<accession>A0ABT6XDB6</accession>
<proteinExistence type="inferred from homology"/>
<dbReference type="Pfam" id="PF01337">
    <property type="entry name" value="Barstar"/>
    <property type="match status" value="1"/>
</dbReference>
<evidence type="ECO:0000313" key="3">
    <source>
        <dbReference type="EMBL" id="MDI9238140.1"/>
    </source>
</evidence>
<organism evidence="3 4">
    <name type="scientific">Lysobacter stagni</name>
    <dbReference type="NCBI Taxonomy" id="3045172"/>
    <lineage>
        <taxon>Bacteria</taxon>
        <taxon>Pseudomonadati</taxon>
        <taxon>Pseudomonadota</taxon>
        <taxon>Gammaproteobacteria</taxon>
        <taxon>Lysobacterales</taxon>
        <taxon>Lysobacteraceae</taxon>
        <taxon>Lysobacter</taxon>
    </lineage>
</organism>
<evidence type="ECO:0000256" key="1">
    <source>
        <dbReference type="ARBA" id="ARBA00006845"/>
    </source>
</evidence>
<dbReference type="CDD" id="cd05141">
    <property type="entry name" value="Barstar_evA4336-like"/>
    <property type="match status" value="1"/>
</dbReference>
<protein>
    <submittedName>
        <fullName evidence="3">Barstar family protein</fullName>
    </submittedName>
</protein>
<feature type="domain" description="Barstar (barnase inhibitor)" evidence="2">
    <location>
        <begin position="39"/>
        <end position="133"/>
    </location>
</feature>
<dbReference type="InterPro" id="IPR000468">
    <property type="entry name" value="Barstar"/>
</dbReference>
<evidence type="ECO:0000259" key="2">
    <source>
        <dbReference type="Pfam" id="PF01337"/>
    </source>
</evidence>
<reference evidence="3 4" key="1">
    <citation type="submission" date="2023-05" db="EMBL/GenBank/DDBJ databases">
        <title>Lysobacter sp. strain LF1 Genome sequencing and assembly.</title>
        <authorList>
            <person name="Jung Y."/>
        </authorList>
    </citation>
    <scope>NUCLEOTIDE SEQUENCE [LARGE SCALE GENOMIC DNA]</scope>
    <source>
        <strain evidence="3 4">LF1</strain>
    </source>
</reference>
<name>A0ABT6XDB6_9GAMM</name>
<dbReference type="SUPFAM" id="SSF52038">
    <property type="entry name" value="Barstar-related"/>
    <property type="match status" value="1"/>
</dbReference>
<comment type="caution">
    <text evidence="3">The sequence shown here is derived from an EMBL/GenBank/DDBJ whole genome shotgun (WGS) entry which is preliminary data.</text>
</comment>
<dbReference type="EMBL" id="JASGBI010000001">
    <property type="protein sequence ID" value="MDI9238140.1"/>
    <property type="molecule type" value="Genomic_DNA"/>
</dbReference>